<keyword evidence="1" id="KW-0732">Signal</keyword>
<name>A0A2V3VC39_9SPHN</name>
<feature type="chain" id="PRO_5015934932" evidence="1">
    <location>
        <begin position="21"/>
        <end position="280"/>
    </location>
</feature>
<dbReference type="Pfam" id="PF01497">
    <property type="entry name" value="Peripla_BP_2"/>
    <property type="match status" value="1"/>
</dbReference>
<sequence>MIRAFALLLGLAIAGCASQAADRLTQRPKTQALPRVVSINPCVDAVLMQVASPGQIAAISHYSQDPHATSIPLDQARRFAATSGTAEEVVARAPDIVIAGAHVAPATIAALQRMNIKLIQIGVPESIAESRGQIRTIAAAVRQPRRGEALVARIDVAVRAASAQPGSAPAALIWQGGGLVPGEGTLASELLRRTGFRNMSADYGLKRWDVLPLEHLVVRPPEVLLSVGAEDRSDRMLGHPVLAGLKQTIAVRRYPERLLHCGGPTIIDAVGHLATIRRAL</sequence>
<dbReference type="InterPro" id="IPR002491">
    <property type="entry name" value="ABC_transptr_periplasmic_BD"/>
</dbReference>
<keyword evidence="4" id="KW-1185">Reference proteome</keyword>
<dbReference type="PROSITE" id="PS51257">
    <property type="entry name" value="PROKAR_LIPOPROTEIN"/>
    <property type="match status" value="1"/>
</dbReference>
<evidence type="ECO:0000313" key="3">
    <source>
        <dbReference type="EMBL" id="PXW79372.1"/>
    </source>
</evidence>
<dbReference type="InterPro" id="IPR050902">
    <property type="entry name" value="ABC_Transporter_SBP"/>
</dbReference>
<feature type="signal peptide" evidence="1">
    <location>
        <begin position="1"/>
        <end position="20"/>
    </location>
</feature>
<protein>
    <submittedName>
        <fullName evidence="3">Iron complex transport system substrate-binding protein</fullName>
    </submittedName>
</protein>
<dbReference type="PANTHER" id="PTHR30535">
    <property type="entry name" value="VITAMIN B12-BINDING PROTEIN"/>
    <property type="match status" value="1"/>
</dbReference>
<comment type="caution">
    <text evidence="3">The sequence shown here is derived from an EMBL/GenBank/DDBJ whole genome shotgun (WGS) entry which is preliminary data.</text>
</comment>
<dbReference type="SUPFAM" id="SSF53807">
    <property type="entry name" value="Helical backbone' metal receptor"/>
    <property type="match status" value="1"/>
</dbReference>
<reference evidence="3 4" key="1">
    <citation type="submission" date="2018-05" db="EMBL/GenBank/DDBJ databases">
        <title>Genomic Encyclopedia of Type Strains, Phase IV (KMG-IV): sequencing the most valuable type-strain genomes for metagenomic binning, comparative biology and taxonomic classification.</title>
        <authorList>
            <person name="Goeker M."/>
        </authorList>
    </citation>
    <scope>NUCLEOTIDE SEQUENCE [LARGE SCALE GENOMIC DNA]</scope>
    <source>
        <strain evidence="3 4">DSM 3183</strain>
    </source>
</reference>
<dbReference type="AlphaFoldDB" id="A0A2V3VC39"/>
<gene>
    <name evidence="3" type="ORF">C7451_101439</name>
</gene>
<dbReference type="Gene3D" id="3.40.50.1980">
    <property type="entry name" value="Nitrogenase molybdenum iron protein domain"/>
    <property type="match status" value="2"/>
</dbReference>
<dbReference type="OrthoDB" id="1632039at2"/>
<evidence type="ECO:0000256" key="1">
    <source>
        <dbReference type="SAM" id="SignalP"/>
    </source>
</evidence>
<dbReference type="RefSeq" id="WP_110297309.1">
    <property type="nucleotide sequence ID" value="NZ_QJJM01000001.1"/>
</dbReference>
<evidence type="ECO:0000259" key="2">
    <source>
        <dbReference type="PROSITE" id="PS50983"/>
    </source>
</evidence>
<evidence type="ECO:0000313" key="4">
    <source>
        <dbReference type="Proteomes" id="UP000248014"/>
    </source>
</evidence>
<organism evidence="3 4">
    <name type="scientific">Blastomonas natatoria</name>
    <dbReference type="NCBI Taxonomy" id="34015"/>
    <lineage>
        <taxon>Bacteria</taxon>
        <taxon>Pseudomonadati</taxon>
        <taxon>Pseudomonadota</taxon>
        <taxon>Alphaproteobacteria</taxon>
        <taxon>Sphingomonadales</taxon>
        <taxon>Sphingomonadaceae</taxon>
        <taxon>Blastomonas</taxon>
    </lineage>
</organism>
<dbReference type="EMBL" id="QJJM01000001">
    <property type="protein sequence ID" value="PXW79372.1"/>
    <property type="molecule type" value="Genomic_DNA"/>
</dbReference>
<accession>A0A2V3VC39</accession>
<dbReference type="PANTHER" id="PTHR30535:SF34">
    <property type="entry name" value="MOLYBDATE-BINDING PROTEIN MOLA"/>
    <property type="match status" value="1"/>
</dbReference>
<dbReference type="Proteomes" id="UP000248014">
    <property type="component" value="Unassembled WGS sequence"/>
</dbReference>
<proteinExistence type="predicted"/>
<dbReference type="PROSITE" id="PS50983">
    <property type="entry name" value="FE_B12_PBP"/>
    <property type="match status" value="1"/>
</dbReference>
<feature type="domain" description="Fe/B12 periplasmic-binding" evidence="2">
    <location>
        <begin position="35"/>
        <end position="280"/>
    </location>
</feature>